<dbReference type="EMBL" id="JBHMCR010000001">
    <property type="protein sequence ID" value="MFB9518470.1"/>
    <property type="molecule type" value="Genomic_DNA"/>
</dbReference>
<protein>
    <submittedName>
        <fullName evidence="1">Uncharacterized protein</fullName>
    </submittedName>
</protein>
<accession>A0ABV5P5K2</accession>
<dbReference type="Proteomes" id="UP001589718">
    <property type="component" value="Unassembled WGS sequence"/>
</dbReference>
<reference evidence="1 2" key="1">
    <citation type="submission" date="2024-09" db="EMBL/GenBank/DDBJ databases">
        <authorList>
            <person name="Sun Q."/>
            <person name="Mori K."/>
        </authorList>
    </citation>
    <scope>NUCLEOTIDE SEQUENCE [LARGE SCALE GENOMIC DNA]</scope>
    <source>
        <strain evidence="1 2">JCM 4362</strain>
    </source>
</reference>
<gene>
    <name evidence="1" type="ORF">ACFFTU_00655</name>
</gene>
<organism evidence="1 2">
    <name type="scientific">Streptomyces cremeus</name>
    <dbReference type="NCBI Taxonomy" id="66881"/>
    <lineage>
        <taxon>Bacteria</taxon>
        <taxon>Bacillati</taxon>
        <taxon>Actinomycetota</taxon>
        <taxon>Actinomycetes</taxon>
        <taxon>Kitasatosporales</taxon>
        <taxon>Streptomycetaceae</taxon>
        <taxon>Streptomyces</taxon>
    </lineage>
</organism>
<proteinExistence type="predicted"/>
<dbReference type="RefSeq" id="WP_345220010.1">
    <property type="nucleotide sequence ID" value="NZ_BAAAXE010000005.1"/>
</dbReference>
<comment type="caution">
    <text evidence="1">The sequence shown here is derived from an EMBL/GenBank/DDBJ whole genome shotgun (WGS) entry which is preliminary data.</text>
</comment>
<keyword evidence="2" id="KW-1185">Reference proteome</keyword>
<evidence type="ECO:0000313" key="2">
    <source>
        <dbReference type="Proteomes" id="UP001589718"/>
    </source>
</evidence>
<evidence type="ECO:0000313" key="1">
    <source>
        <dbReference type="EMBL" id="MFB9518470.1"/>
    </source>
</evidence>
<sequence>MTIRYYLSFSLDPVKPREGEGDFNFFALGDGEINSSGGTVVRLDPGQQGSLDVCTSDTRYVSRLEVAELTPGTQLCVVNKGNVALIEIRGLPDAAAPSSYLTFDATIWRQAVRPEPTG</sequence>
<name>A0ABV5P5K2_STRCM</name>